<dbReference type="EC" id="6.2.1.3" evidence="4"/>
<dbReference type="OrthoDB" id="10253115at2759"/>
<dbReference type="InterPro" id="IPR050237">
    <property type="entry name" value="ATP-dep_AMP-bd_enzyme"/>
</dbReference>
<keyword evidence="1" id="KW-0812">Transmembrane</keyword>
<dbReference type="InParanoid" id="W4JQV0"/>
<feature type="domain" description="AMP-binding enzyme C-terminal" evidence="3">
    <location>
        <begin position="472"/>
        <end position="551"/>
    </location>
</feature>
<dbReference type="Pfam" id="PF00501">
    <property type="entry name" value="AMP-binding"/>
    <property type="match status" value="1"/>
</dbReference>
<evidence type="ECO:0000313" key="5">
    <source>
        <dbReference type="Proteomes" id="UP000030671"/>
    </source>
</evidence>
<reference evidence="4 5" key="1">
    <citation type="journal article" date="2012" name="New Phytol.">
        <title>Insight into trade-off between wood decay and parasitism from the genome of a fungal forest pathogen.</title>
        <authorList>
            <person name="Olson A."/>
            <person name="Aerts A."/>
            <person name="Asiegbu F."/>
            <person name="Belbahri L."/>
            <person name="Bouzid O."/>
            <person name="Broberg A."/>
            <person name="Canback B."/>
            <person name="Coutinho P.M."/>
            <person name="Cullen D."/>
            <person name="Dalman K."/>
            <person name="Deflorio G."/>
            <person name="van Diepen L.T."/>
            <person name="Dunand C."/>
            <person name="Duplessis S."/>
            <person name="Durling M."/>
            <person name="Gonthier P."/>
            <person name="Grimwood J."/>
            <person name="Fossdal C.G."/>
            <person name="Hansson D."/>
            <person name="Henrissat B."/>
            <person name="Hietala A."/>
            <person name="Himmelstrand K."/>
            <person name="Hoffmeister D."/>
            <person name="Hogberg N."/>
            <person name="James T.Y."/>
            <person name="Karlsson M."/>
            <person name="Kohler A."/>
            <person name="Kues U."/>
            <person name="Lee Y.H."/>
            <person name="Lin Y.C."/>
            <person name="Lind M."/>
            <person name="Lindquist E."/>
            <person name="Lombard V."/>
            <person name="Lucas S."/>
            <person name="Lunden K."/>
            <person name="Morin E."/>
            <person name="Murat C."/>
            <person name="Park J."/>
            <person name="Raffaello T."/>
            <person name="Rouze P."/>
            <person name="Salamov A."/>
            <person name="Schmutz J."/>
            <person name="Solheim H."/>
            <person name="Stahlberg J."/>
            <person name="Velez H."/>
            <person name="de Vries R.P."/>
            <person name="Wiebenga A."/>
            <person name="Woodward S."/>
            <person name="Yakovlev I."/>
            <person name="Garbelotto M."/>
            <person name="Martin F."/>
            <person name="Grigoriev I.V."/>
            <person name="Stenlid J."/>
        </authorList>
    </citation>
    <scope>NUCLEOTIDE SEQUENCE [LARGE SCALE GENOMIC DNA]</scope>
    <source>
        <strain evidence="4 5">TC 32-1</strain>
    </source>
</reference>
<dbReference type="InterPro" id="IPR045851">
    <property type="entry name" value="AMP-bd_C_sf"/>
</dbReference>
<keyword evidence="1" id="KW-0472">Membrane</keyword>
<dbReference type="STRING" id="747525.W4JQV0"/>
<keyword evidence="4" id="KW-0436">Ligase</keyword>
<dbReference type="Gene3D" id="3.40.50.12780">
    <property type="entry name" value="N-terminal domain of ligase-like"/>
    <property type="match status" value="1"/>
</dbReference>
<dbReference type="PANTHER" id="PTHR43767">
    <property type="entry name" value="LONG-CHAIN-FATTY-ACID--COA LIGASE"/>
    <property type="match status" value="1"/>
</dbReference>
<dbReference type="Proteomes" id="UP000030671">
    <property type="component" value="Unassembled WGS sequence"/>
</dbReference>
<accession>W4JQV0</accession>
<dbReference type="RefSeq" id="XP_009552875.1">
    <property type="nucleotide sequence ID" value="XM_009554580.1"/>
</dbReference>
<dbReference type="Gene3D" id="3.30.300.30">
    <property type="match status" value="1"/>
</dbReference>
<dbReference type="EMBL" id="KI925466">
    <property type="protein sequence ID" value="ETW75460.1"/>
    <property type="molecule type" value="Genomic_DNA"/>
</dbReference>
<dbReference type="InterPro" id="IPR000873">
    <property type="entry name" value="AMP-dep_synth/lig_dom"/>
</dbReference>
<organism evidence="4 5">
    <name type="scientific">Heterobasidion irregulare (strain TC 32-1)</name>
    <dbReference type="NCBI Taxonomy" id="747525"/>
    <lineage>
        <taxon>Eukaryota</taxon>
        <taxon>Fungi</taxon>
        <taxon>Dikarya</taxon>
        <taxon>Basidiomycota</taxon>
        <taxon>Agaricomycotina</taxon>
        <taxon>Agaricomycetes</taxon>
        <taxon>Russulales</taxon>
        <taxon>Bondarzewiaceae</taxon>
        <taxon>Heterobasidion</taxon>
        <taxon>Heterobasidion annosum species complex</taxon>
    </lineage>
</organism>
<dbReference type="eggNOG" id="KOG1176">
    <property type="taxonomic scope" value="Eukaryota"/>
</dbReference>
<evidence type="ECO:0000259" key="2">
    <source>
        <dbReference type="Pfam" id="PF00501"/>
    </source>
</evidence>
<sequence>MPSWKSKRSLAECYSLMATPRSPLETETALVGGRVQKHASRFAGREYLVFENEGYTYRQAFDAASDVANTLSQEYHVRKGDRVAICMRNVPEFLIVFWATALLGAVPTLINAWLADAALEHCFNISSPTIAFVDRERADRVEGLLTSFKQTIPIIVVRGHEAQGQEWKGMAPWSQVFDGTRMNAGFWEKEPNCSPDDDGAIFFTSGTTAMPKATLSSQRAFISNSYTVMFGVVLANLRRGGAMPSVDDTKPQQSFLVTAPLFHVQGLAANMMLCTLSGSKVVLMRKWNVAQALELCLRENVTATSGVPTVITDIMRSSIPRQIRFEAISVGSAPMPATLSAEFSKIFPNVPLYHAYGLTETTGVVTAVCGEDLFERAPTIGVPTPICDILIIDSETSRPVPSNHVGELWVRGPNVMKCYLGDPSATNKAITSDGWFMTGDLAVQDDDGFVYIRDRAKDVIIRGGENIHSTTIESALLANPQIQDAAAVGVPSARLGELPAAIISLSSTSLVPDVDLERTLLEDVRRRLAPHAVPVLLLIRDKPIDRSATGKVDKGPLRKIAAEEWERRQVQGREKARM</sequence>
<dbReference type="SUPFAM" id="SSF56801">
    <property type="entry name" value="Acetyl-CoA synthetase-like"/>
    <property type="match status" value="1"/>
</dbReference>
<keyword evidence="5" id="KW-1185">Reference proteome</keyword>
<protein>
    <submittedName>
        <fullName evidence="4">Expressed putative fatty acid biosynthesis enzyme</fullName>
        <ecNumber evidence="4">6.2.1.3</ecNumber>
    </submittedName>
</protein>
<name>W4JQV0_HETIT</name>
<dbReference type="PANTHER" id="PTHR43767:SF1">
    <property type="entry name" value="NONRIBOSOMAL PEPTIDE SYNTHASE PES1 (EUROFUNG)-RELATED"/>
    <property type="match status" value="1"/>
</dbReference>
<dbReference type="Pfam" id="PF13193">
    <property type="entry name" value="AMP-binding_C"/>
    <property type="match status" value="1"/>
</dbReference>
<evidence type="ECO:0000259" key="3">
    <source>
        <dbReference type="Pfam" id="PF13193"/>
    </source>
</evidence>
<dbReference type="GeneID" id="20666294"/>
<dbReference type="HOGENOM" id="CLU_000022_59_0_1"/>
<dbReference type="KEGG" id="hir:HETIRDRAFT_107977"/>
<feature type="domain" description="AMP-dependent synthetase/ligase" evidence="2">
    <location>
        <begin position="36"/>
        <end position="420"/>
    </location>
</feature>
<gene>
    <name evidence="4" type="primary">acs4</name>
    <name evidence="4" type="ORF">HETIRDRAFT_107977</name>
</gene>
<evidence type="ECO:0000313" key="4">
    <source>
        <dbReference type="EMBL" id="ETW75460.1"/>
    </source>
</evidence>
<keyword evidence="1" id="KW-1133">Transmembrane helix</keyword>
<dbReference type="InterPro" id="IPR042099">
    <property type="entry name" value="ANL_N_sf"/>
</dbReference>
<dbReference type="GO" id="GO:0004467">
    <property type="term" value="F:long-chain fatty acid-CoA ligase activity"/>
    <property type="evidence" value="ECO:0007669"/>
    <property type="project" value="UniProtKB-EC"/>
</dbReference>
<evidence type="ECO:0000256" key="1">
    <source>
        <dbReference type="SAM" id="Phobius"/>
    </source>
</evidence>
<feature type="transmembrane region" description="Helical" evidence="1">
    <location>
        <begin position="93"/>
        <end position="114"/>
    </location>
</feature>
<proteinExistence type="predicted"/>
<dbReference type="InterPro" id="IPR025110">
    <property type="entry name" value="AMP-bd_C"/>
</dbReference>
<dbReference type="AlphaFoldDB" id="W4JQV0"/>